<keyword evidence="6 9" id="KW-0472">Membrane</keyword>
<evidence type="ECO:0000256" key="3">
    <source>
        <dbReference type="ARBA" id="ARBA00022692"/>
    </source>
</evidence>
<dbReference type="eggNOG" id="KOG0951">
    <property type="taxonomic scope" value="Eukaryota"/>
</dbReference>
<dbReference type="HOGENOM" id="CLU_353884_0_0_1"/>
<dbReference type="FunFam" id="1.10.3380.10:FF:000007">
    <property type="entry name" value="DnaJ protein ERDJ2A"/>
    <property type="match status" value="1"/>
</dbReference>
<dbReference type="GO" id="GO:0006620">
    <property type="term" value="P:post-translational protein targeting to endoplasmic reticulum membrane"/>
    <property type="evidence" value="ECO:0007669"/>
    <property type="project" value="TreeGrafter"/>
</dbReference>
<dbReference type="SMART" id="SM00973">
    <property type="entry name" value="Sec63"/>
    <property type="match status" value="1"/>
</dbReference>
<dbReference type="PANTHER" id="PTHR24075">
    <property type="entry name" value="SEC63 DOMAIN-CONTAINING"/>
    <property type="match status" value="1"/>
</dbReference>
<reference evidence="11 12" key="1">
    <citation type="journal article" date="2014" name="Genome Biol.">
        <title>Transcriptome and methylome profiling reveals relics of genome dominance in the mesopolyploid Brassica oleracea.</title>
        <authorList>
            <person name="Parkin I.A."/>
            <person name="Koh C."/>
            <person name="Tang H."/>
            <person name="Robinson S.J."/>
            <person name="Kagale S."/>
            <person name="Clarke W.E."/>
            <person name="Town C.D."/>
            <person name="Nixon J."/>
            <person name="Krishnakumar V."/>
            <person name="Bidwell S.L."/>
            <person name="Denoeud F."/>
            <person name="Belcram H."/>
            <person name="Links M.G."/>
            <person name="Just J."/>
            <person name="Clarke C."/>
            <person name="Bender T."/>
            <person name="Huebert T."/>
            <person name="Mason A.S."/>
            <person name="Pires J.C."/>
            <person name="Barker G."/>
            <person name="Moore J."/>
            <person name="Walley P.G."/>
            <person name="Manoli S."/>
            <person name="Batley J."/>
            <person name="Edwards D."/>
            <person name="Nelson M.N."/>
            <person name="Wang X."/>
            <person name="Paterson A.H."/>
            <person name="King G."/>
            <person name="Bancroft I."/>
            <person name="Chalhoub B."/>
            <person name="Sharpe A.G."/>
        </authorList>
    </citation>
    <scope>NUCLEOTIDE SEQUENCE</scope>
    <source>
        <strain evidence="11 12">cv. TO1000</strain>
    </source>
</reference>
<dbReference type="Pfam" id="PF10294">
    <property type="entry name" value="Methyltransf_16"/>
    <property type="match status" value="1"/>
</dbReference>
<dbReference type="Gene3D" id="2.60.40.150">
    <property type="entry name" value="C2 domain"/>
    <property type="match status" value="1"/>
</dbReference>
<keyword evidence="4" id="KW-0256">Endoplasmic reticulum</keyword>
<dbReference type="eggNOG" id="KOG2497">
    <property type="taxonomic scope" value="Eukaryota"/>
</dbReference>
<dbReference type="PANTHER" id="PTHR24075:SF0">
    <property type="entry name" value="TRANSLOCATION PROTEIN SEC63 HOMOLOG"/>
    <property type="match status" value="1"/>
</dbReference>
<keyword evidence="3 9" id="KW-0812">Transmembrane</keyword>
<proteinExistence type="predicted"/>
<keyword evidence="5 9" id="KW-1133">Transmembrane helix</keyword>
<evidence type="ECO:0000256" key="9">
    <source>
        <dbReference type="SAM" id="Phobius"/>
    </source>
</evidence>
<dbReference type="InterPro" id="IPR035892">
    <property type="entry name" value="C2_domain_sf"/>
</dbReference>
<feature type="domain" description="SEC63" evidence="10">
    <location>
        <begin position="392"/>
        <end position="720"/>
    </location>
</feature>
<dbReference type="InterPro" id="IPR004179">
    <property type="entry name" value="Sec63-dom"/>
</dbReference>
<dbReference type="Pfam" id="PF02889">
    <property type="entry name" value="Sec63"/>
    <property type="match status" value="1"/>
</dbReference>
<name>A0A0D3D238_BRAOL</name>
<dbReference type="SUPFAM" id="SSF81296">
    <property type="entry name" value="E set domains"/>
    <property type="match status" value="1"/>
</dbReference>
<dbReference type="InterPro" id="IPR014756">
    <property type="entry name" value="Ig_E-set"/>
</dbReference>
<dbReference type="GO" id="GO:0008320">
    <property type="term" value="F:protein transmembrane transporter activity"/>
    <property type="evidence" value="ECO:0007669"/>
    <property type="project" value="TreeGrafter"/>
</dbReference>
<dbReference type="Gene3D" id="3.40.50.150">
    <property type="entry name" value="Vaccinia Virus protein VP39"/>
    <property type="match status" value="1"/>
</dbReference>
<evidence type="ECO:0000256" key="8">
    <source>
        <dbReference type="SAM" id="MobiDB-lite"/>
    </source>
</evidence>
<evidence type="ECO:0000256" key="6">
    <source>
        <dbReference type="ARBA" id="ARBA00023136"/>
    </source>
</evidence>
<organism evidence="11 12">
    <name type="scientific">Brassica oleracea var. oleracea</name>
    <dbReference type="NCBI Taxonomy" id="109376"/>
    <lineage>
        <taxon>Eukaryota</taxon>
        <taxon>Viridiplantae</taxon>
        <taxon>Streptophyta</taxon>
        <taxon>Embryophyta</taxon>
        <taxon>Tracheophyta</taxon>
        <taxon>Spermatophyta</taxon>
        <taxon>Magnoliopsida</taxon>
        <taxon>eudicotyledons</taxon>
        <taxon>Gunneridae</taxon>
        <taxon>Pentapetalae</taxon>
        <taxon>rosids</taxon>
        <taxon>malvids</taxon>
        <taxon>Brassicales</taxon>
        <taxon>Brassicaceae</taxon>
        <taxon>Brassiceae</taxon>
        <taxon>Brassica</taxon>
    </lineage>
</organism>
<dbReference type="SUPFAM" id="SSF53335">
    <property type="entry name" value="S-adenosyl-L-methionine-dependent methyltransferases"/>
    <property type="match status" value="1"/>
</dbReference>
<dbReference type="InterPro" id="IPR019410">
    <property type="entry name" value="Methyltransf_16"/>
</dbReference>
<dbReference type="InterPro" id="IPR029063">
    <property type="entry name" value="SAM-dependent_MTases_sf"/>
</dbReference>
<dbReference type="eggNOG" id="KOG0721">
    <property type="taxonomic scope" value="Eukaryota"/>
</dbReference>
<evidence type="ECO:0000256" key="5">
    <source>
        <dbReference type="ARBA" id="ARBA00022989"/>
    </source>
</evidence>
<dbReference type="EnsemblPlants" id="Bo6g125810.1">
    <property type="protein sequence ID" value="Bo6g125810.1"/>
    <property type="gene ID" value="Bo6g125810"/>
</dbReference>
<dbReference type="GO" id="GO:0031207">
    <property type="term" value="C:Sec62/Sec63 complex"/>
    <property type="evidence" value="ECO:0007669"/>
    <property type="project" value="TreeGrafter"/>
</dbReference>
<comment type="subcellular location">
    <subcellularLocation>
        <location evidence="2">Endoplasmic reticulum</location>
    </subcellularLocation>
    <subcellularLocation>
        <location evidence="1">Membrane</location>
        <topology evidence="1">Multi-pass membrane protein</topology>
    </subcellularLocation>
</comment>
<accession>A0A0D3D238</accession>
<dbReference type="Gramene" id="Bo6g125810.1">
    <property type="protein sequence ID" value="Bo6g125810.1"/>
    <property type="gene ID" value="Bo6g125810"/>
</dbReference>
<dbReference type="Gene3D" id="1.10.3380.10">
    <property type="entry name" value="Sec63 N-terminal domain-like domain"/>
    <property type="match status" value="1"/>
</dbReference>
<dbReference type="GO" id="GO:0006614">
    <property type="term" value="P:SRP-dependent cotranslational protein targeting to membrane"/>
    <property type="evidence" value="ECO:0007669"/>
    <property type="project" value="TreeGrafter"/>
</dbReference>
<evidence type="ECO:0000259" key="10">
    <source>
        <dbReference type="SMART" id="SM00973"/>
    </source>
</evidence>
<sequence length="794" mass="88711">MEDSEIDHVMSEIHLGCPPATIGPFLSHFTFSSYPLLDSSNDQSMTISVDKDGDLLLPRRRRRTSKEASPSHFTCHHPSAFPFLTLGEQAQPLTLMGRLLSPFSILSHQLSLMLVWKSELVLSDFVLHNMSLLNGLVCLELGAGTGLLGILLARVAKAVFLTDHGDQILGNCLRNMELNSSLFHPQAIVNVRDLNWMSEWPVEVTHADPKPFCWSLQDFEQVKSASFIFAADVIYSDDLTIALFSMLKRVMSLGCDKVLYLGLEKRYNFSLDDLNVVANGYACFRRYIKEDALCDHSDKKSSFVGKRIDLKQIPQYTKGYERGEDVELWEIRYRPTNIFVESISKAYQALTDPGFQMGIALPQFLLDIDGASGGILLLWIVGVCILLPLVITVIYLSRSSKYTGNYVMHQTLSAYYYLTKPSLAPSKVMDVFTKAAEYMEIPVRRTDDEPLQKLFISVRCELSLDPKNVKQEQAKFWKQHPAIVKTELLIQAQLTRESAALSPALQGDFRRVLELAPRLLEELLKMAVLPRTAQGHGWLRPAVGVVELSQWLIRVVVLAHFSDAVVKKIARKKVKSFQELQEMSLEDRSELLTQVAGLSATAVEDIEKALFLTHPTSPSTRRKTIGFCLRMQCRTTCGSLMDEGGAITAASKTISETMEGSGAGFKETNDAVREAVEKVKGGSRLVMGKLQAPAEGTCNLTCFCMCDSWIGCDEKTSLKVKVLKRTRAGTRGMVSEEGAIAEEGMEEEDETEEEEYNDYASEYSEDEDEDEKKKANGTVKKKESSSEESGSEKE</sequence>
<dbReference type="OMA" id="EEYNDYA"/>
<feature type="transmembrane region" description="Helical" evidence="9">
    <location>
        <begin position="376"/>
        <end position="396"/>
    </location>
</feature>
<dbReference type="SUPFAM" id="SSF158702">
    <property type="entry name" value="Sec63 N-terminal domain-like"/>
    <property type="match status" value="1"/>
</dbReference>
<evidence type="ECO:0000256" key="2">
    <source>
        <dbReference type="ARBA" id="ARBA00004240"/>
    </source>
</evidence>
<keyword evidence="7" id="KW-0143">Chaperone</keyword>
<protein>
    <recommendedName>
        <fullName evidence="10">SEC63 domain-containing protein</fullName>
    </recommendedName>
</protein>
<reference evidence="11" key="2">
    <citation type="submission" date="2015-03" db="UniProtKB">
        <authorList>
            <consortium name="EnsemblPlants"/>
        </authorList>
    </citation>
    <scope>IDENTIFICATION</scope>
</reference>
<keyword evidence="12" id="KW-1185">Reference proteome</keyword>
<dbReference type="Proteomes" id="UP000032141">
    <property type="component" value="Chromosome C6"/>
</dbReference>
<feature type="region of interest" description="Disordered" evidence="8">
    <location>
        <begin position="734"/>
        <end position="794"/>
    </location>
</feature>
<evidence type="ECO:0000256" key="7">
    <source>
        <dbReference type="ARBA" id="ARBA00023186"/>
    </source>
</evidence>
<dbReference type="Gene3D" id="1.10.150.20">
    <property type="entry name" value="5' to 3' exonuclease, C-terminal subdomain"/>
    <property type="match status" value="1"/>
</dbReference>
<dbReference type="AlphaFoldDB" id="A0A0D3D238"/>
<dbReference type="STRING" id="109376.A0A0D3D238"/>
<feature type="compositionally biased region" description="Basic and acidic residues" evidence="8">
    <location>
        <begin position="780"/>
        <end position="794"/>
    </location>
</feature>
<evidence type="ECO:0000256" key="1">
    <source>
        <dbReference type="ARBA" id="ARBA00004141"/>
    </source>
</evidence>
<dbReference type="GO" id="GO:0003723">
    <property type="term" value="F:RNA binding"/>
    <property type="evidence" value="ECO:0007669"/>
    <property type="project" value="TreeGrafter"/>
</dbReference>
<evidence type="ECO:0000313" key="12">
    <source>
        <dbReference type="Proteomes" id="UP000032141"/>
    </source>
</evidence>
<evidence type="ECO:0000256" key="4">
    <source>
        <dbReference type="ARBA" id="ARBA00022824"/>
    </source>
</evidence>
<feature type="compositionally biased region" description="Acidic residues" evidence="8">
    <location>
        <begin position="739"/>
        <end position="770"/>
    </location>
</feature>
<evidence type="ECO:0000313" key="11">
    <source>
        <dbReference type="EnsemblPlants" id="Bo6g125810.1"/>
    </source>
</evidence>